<evidence type="ECO:0000256" key="1">
    <source>
        <dbReference type="SAM" id="SignalP"/>
    </source>
</evidence>
<reference evidence="2" key="1">
    <citation type="submission" date="2022-02" db="EMBL/GenBank/DDBJ databases">
        <title>Paenibacillus sp. MBLB1832 Whole Genome Shotgun Sequencing.</title>
        <authorList>
            <person name="Hwang C.Y."/>
            <person name="Cho E.-S."/>
            <person name="Seo M.-J."/>
        </authorList>
    </citation>
    <scope>NUCLEOTIDE SEQUENCE</scope>
    <source>
        <strain evidence="2">MBLB1832</strain>
    </source>
</reference>
<feature type="chain" id="PRO_5041701567" evidence="1">
    <location>
        <begin position="22"/>
        <end position="661"/>
    </location>
</feature>
<gene>
    <name evidence="2" type="ORF">MJB10_24160</name>
</gene>
<evidence type="ECO:0000313" key="3">
    <source>
        <dbReference type="Proteomes" id="UP001304650"/>
    </source>
</evidence>
<accession>A0AA96LSY7</accession>
<dbReference type="KEGG" id="proo:MJB10_24160"/>
<dbReference type="Proteomes" id="UP001304650">
    <property type="component" value="Chromosome"/>
</dbReference>
<dbReference type="AlphaFoldDB" id="A0AA96LSY7"/>
<dbReference type="EMBL" id="CP130319">
    <property type="protein sequence ID" value="WNR44155.1"/>
    <property type="molecule type" value="Genomic_DNA"/>
</dbReference>
<evidence type="ECO:0000313" key="2">
    <source>
        <dbReference type="EMBL" id="WNR44155.1"/>
    </source>
</evidence>
<name>A0AA96LSY7_9BACL</name>
<protein>
    <submittedName>
        <fullName evidence="2">Uncharacterized protein</fullName>
    </submittedName>
</protein>
<proteinExistence type="predicted"/>
<organism evidence="2 3">
    <name type="scientific">Paenibacillus roseopurpureus</name>
    <dbReference type="NCBI Taxonomy" id="2918901"/>
    <lineage>
        <taxon>Bacteria</taxon>
        <taxon>Bacillati</taxon>
        <taxon>Bacillota</taxon>
        <taxon>Bacilli</taxon>
        <taxon>Bacillales</taxon>
        <taxon>Paenibacillaceae</taxon>
        <taxon>Paenibacillus</taxon>
    </lineage>
</organism>
<keyword evidence="3" id="KW-1185">Reference proteome</keyword>
<sequence>MTWRTRLIAAVIVATTVGLLAKPDGSSAEFMAQGPYVPDGIRIPGSIELLSDTAYYPAENTPLDEPEGWFAPQTVKVLATYGAWSIGEAAWKIETMFGPRWIHPKPWNIDIAPPKRLMLKEETPLYKRTNEKSGSVASLSPQEVDVVSAEKQWFYTNDPSSPAWIQIHTTWMGDLWAHIPVKDIGSVQSADKTVFYPYASGAKELNDLIHANYDQYTSIERRSTHISQTYTTLYDRFFLIDTDKGPYWTRDAGVEILPADETLQLTTEIPLFSEPSDKEIAVISGEKVTVFEKITQPLWQGRGPYDMWHFSTWYHVKTSKGTGWINLLYGEPSDAVKVHWKMSIHGDRELMRYPGVNYASSVLLLRNQDVEATAAWTRPDGSIWLKVSHDEREGWVPFFIWSNDRLWDLDTGTALQIDAKYPQYLTLSPDQQGILRMNDEINAGYVKNGVDVLKLKTVTEQLGYAETAANGEASSVRYQRDDYAFVLHEGKPIADIYWKDVLQKSVTLSNSPHRQQDAWYLEQVDMRLLLGASPIPWSDNHTLYDRAYTFDLGELPSHLTGDRAQLSAFLYDYQLPWTQKNLKDTLLPQLTIEEGTSHSANPAASTIEIAPSGITVTADTVATLYHMSASLTLAPGPHDLSIVYRVGERIVWKQPWHVVVE</sequence>
<dbReference type="RefSeq" id="WP_314799549.1">
    <property type="nucleotide sequence ID" value="NZ_CP130319.1"/>
</dbReference>
<keyword evidence="1" id="KW-0732">Signal</keyword>
<feature type="signal peptide" evidence="1">
    <location>
        <begin position="1"/>
        <end position="21"/>
    </location>
</feature>